<gene>
    <name evidence="8" type="ORF">DTER00134_LOCUS13833</name>
</gene>
<dbReference type="SMART" id="SM00182">
    <property type="entry name" value="CULLIN"/>
    <property type="match status" value="1"/>
</dbReference>
<dbReference type="InterPro" id="IPR001373">
    <property type="entry name" value="Cullin_N"/>
</dbReference>
<dbReference type="Pfam" id="PF00888">
    <property type="entry name" value="Cullin"/>
    <property type="match status" value="1"/>
</dbReference>
<dbReference type="GO" id="GO:0009867">
    <property type="term" value="P:jasmonic acid mediated signaling pathway"/>
    <property type="evidence" value="ECO:0007669"/>
    <property type="project" value="UniProtKB-ARBA"/>
</dbReference>
<dbReference type="Gene3D" id="3.30.230.130">
    <property type="entry name" value="Cullin, Chain C, Domain 2"/>
    <property type="match status" value="1"/>
</dbReference>
<keyword evidence="3" id="KW-0832">Ubl conjugation</keyword>
<protein>
    <recommendedName>
        <fullName evidence="7">Cullin family profile domain-containing protein</fullName>
    </recommendedName>
</protein>
<dbReference type="GO" id="GO:0006511">
    <property type="term" value="P:ubiquitin-dependent protein catabolic process"/>
    <property type="evidence" value="ECO:0007669"/>
    <property type="project" value="InterPro"/>
</dbReference>
<dbReference type="Gene3D" id="1.10.10.10">
    <property type="entry name" value="Winged helix-like DNA-binding domain superfamily/Winged helix DNA-binding domain"/>
    <property type="match status" value="1"/>
</dbReference>
<dbReference type="FunFam" id="1.20.1310.10:FF:000021">
    <property type="entry name" value="Cullin-1, putative"/>
    <property type="match status" value="1"/>
</dbReference>
<dbReference type="InterPro" id="IPR016157">
    <property type="entry name" value="Cullin_CS"/>
</dbReference>
<dbReference type="GO" id="GO:0031461">
    <property type="term" value="C:cullin-RING ubiquitin ligase complex"/>
    <property type="evidence" value="ECO:0007669"/>
    <property type="project" value="InterPro"/>
</dbReference>
<evidence type="ECO:0000256" key="6">
    <source>
        <dbReference type="SAM" id="MobiDB-lite"/>
    </source>
</evidence>
<dbReference type="InterPro" id="IPR045093">
    <property type="entry name" value="Cullin"/>
</dbReference>
<dbReference type="FunFam" id="1.20.1310.10:FF:000001">
    <property type="entry name" value="Cullin 3"/>
    <property type="match status" value="1"/>
</dbReference>
<evidence type="ECO:0000256" key="5">
    <source>
        <dbReference type="RuleBase" id="RU003829"/>
    </source>
</evidence>
<dbReference type="PROSITE" id="PS01256">
    <property type="entry name" value="CULLIN_1"/>
    <property type="match status" value="1"/>
</dbReference>
<dbReference type="FunFam" id="1.10.10.10:FF:000503">
    <property type="entry name" value="Cullin-1"/>
    <property type="match status" value="1"/>
</dbReference>
<accession>A0A7S3VP63</accession>
<dbReference type="SMART" id="SM00884">
    <property type="entry name" value="Cullin_Nedd8"/>
    <property type="match status" value="1"/>
</dbReference>
<evidence type="ECO:0000256" key="4">
    <source>
        <dbReference type="PROSITE-ProRule" id="PRU00330"/>
    </source>
</evidence>
<dbReference type="SUPFAM" id="SSF74788">
    <property type="entry name" value="Cullin repeat-like"/>
    <property type="match status" value="1"/>
</dbReference>
<dbReference type="Pfam" id="PF26557">
    <property type="entry name" value="Cullin_AB"/>
    <property type="match status" value="1"/>
</dbReference>
<dbReference type="EMBL" id="HBIP01023094">
    <property type="protein sequence ID" value="CAE0498760.1"/>
    <property type="molecule type" value="Transcribed_RNA"/>
</dbReference>
<keyword evidence="2" id="KW-0833">Ubl conjugation pathway</keyword>
<dbReference type="InterPro" id="IPR016158">
    <property type="entry name" value="Cullin_homology"/>
</dbReference>
<dbReference type="InterPro" id="IPR019559">
    <property type="entry name" value="Cullin_neddylation_domain"/>
</dbReference>
<dbReference type="InterPro" id="IPR036388">
    <property type="entry name" value="WH-like_DNA-bd_sf"/>
</dbReference>
<organism evidence="8">
    <name type="scientific">Dunaliella tertiolecta</name>
    <name type="common">Green alga</name>
    <dbReference type="NCBI Taxonomy" id="3047"/>
    <lineage>
        <taxon>Eukaryota</taxon>
        <taxon>Viridiplantae</taxon>
        <taxon>Chlorophyta</taxon>
        <taxon>core chlorophytes</taxon>
        <taxon>Chlorophyceae</taxon>
        <taxon>CS clade</taxon>
        <taxon>Chlamydomonadales</taxon>
        <taxon>Dunaliellaceae</taxon>
        <taxon>Dunaliella</taxon>
    </lineage>
</organism>
<reference evidence="8" key="1">
    <citation type="submission" date="2021-01" db="EMBL/GenBank/DDBJ databases">
        <authorList>
            <person name="Corre E."/>
            <person name="Pelletier E."/>
            <person name="Niang G."/>
            <person name="Scheremetjew M."/>
            <person name="Finn R."/>
            <person name="Kale V."/>
            <person name="Holt S."/>
            <person name="Cochrane G."/>
            <person name="Meng A."/>
            <person name="Brown T."/>
            <person name="Cohen L."/>
        </authorList>
    </citation>
    <scope>NUCLEOTIDE SEQUENCE</scope>
    <source>
        <strain evidence="8">CCMP1320</strain>
    </source>
</reference>
<dbReference type="FunFam" id="1.20.1310.10:FF:000020">
    <property type="entry name" value="Cullin-1, putative"/>
    <property type="match status" value="1"/>
</dbReference>
<dbReference type="InterPro" id="IPR036317">
    <property type="entry name" value="Cullin_homology_sf"/>
</dbReference>
<dbReference type="InterPro" id="IPR016159">
    <property type="entry name" value="Cullin_repeat-like_dom_sf"/>
</dbReference>
<dbReference type="Gene3D" id="1.20.1310.10">
    <property type="entry name" value="Cullin Repeats"/>
    <property type="match status" value="4"/>
</dbReference>
<dbReference type="PROSITE" id="PS50069">
    <property type="entry name" value="CULLIN_2"/>
    <property type="match status" value="1"/>
</dbReference>
<dbReference type="FunFam" id="1.20.1310.10:FF:000013">
    <property type="entry name" value="Cullin-1 like"/>
    <property type="match status" value="1"/>
</dbReference>
<dbReference type="SUPFAM" id="SSF46785">
    <property type="entry name" value="Winged helix' DNA-binding domain"/>
    <property type="match status" value="1"/>
</dbReference>
<dbReference type="InterPro" id="IPR059120">
    <property type="entry name" value="Cullin-like_AB"/>
</dbReference>
<comment type="similarity">
    <text evidence="1 4 5">Belongs to the cullin family.</text>
</comment>
<sequence length="745" mass="86613">MDARQPVELEKGWGFMQVGINKLVRILENEPEEQFNAEQYMSLYTTIYNMCTQKPPHDYSEQLYAKYRDAFNSYIAGKVLPSLLELKDEMLLRELFQRWNNHKLMVRWLSRFFNYLDRYYVLRHSLHPLKDVGLLCFRDLVYVKIRGKTKDALMRLIEREREGELVDRALIKNILGIFIEVGMGGMECYEQDFEEFLLADTGAYYKVKAAAWIEQDSCPDYMQKADDCLQKEEERVENYLHSSTKVKLLKEVEQEVLANHQQALLQKEHSGAAALLRDDKTEDLARMYRLFHRIPKGLEPVAEIFKQHVDSEGSKLVKEVSEDVESKKQEAKGPSKDTGTPAEQQFVRSIIELHDKYLVYVSTCFMNASLFHKSLKEAFEGFCNKSVAGSSSAELMASFCDNLLKKGGMEKLSDEAIEETLDKVVKLLAYISDKDLFSEFYRKKLSRRLLHDRSSSDDHERSILSRLKQQCGAQFTSKMEGMVTDLQLAREKQAQFEEWMASRNKTPPVDISVTVLTTGFWPTYKSIELALPQEMVAGVELFKEFYDIENKHRRLAWIYSLGTATLKGNFDARSIDMSMSTMQAAVCLLFNDAAELSYKEVQERTNMQDDDLVRLLHSLCCTKFKLLNKEPEGKTINKNDKFSFNNSFTTKLVRIKIPLPPVDEKKKVVEDVDKDRKHAIDAAIVRVMKSRKVLQHQQLVMEVVQQLTRSFKPDFKLIKKRIEDLIQREYLERDSENPQMFKYLA</sequence>
<feature type="domain" description="Cullin family profile" evidence="7">
    <location>
        <begin position="391"/>
        <end position="620"/>
    </location>
</feature>
<evidence type="ECO:0000256" key="3">
    <source>
        <dbReference type="ARBA" id="ARBA00022843"/>
    </source>
</evidence>
<dbReference type="GO" id="GO:0031625">
    <property type="term" value="F:ubiquitin protein ligase binding"/>
    <property type="evidence" value="ECO:0007669"/>
    <property type="project" value="InterPro"/>
</dbReference>
<name>A0A7S3VP63_DUNTE</name>
<dbReference type="SUPFAM" id="SSF75632">
    <property type="entry name" value="Cullin homology domain"/>
    <property type="match status" value="1"/>
</dbReference>
<dbReference type="InterPro" id="IPR036390">
    <property type="entry name" value="WH_DNA-bd_sf"/>
</dbReference>
<feature type="compositionally biased region" description="Basic and acidic residues" evidence="6">
    <location>
        <begin position="316"/>
        <end position="335"/>
    </location>
</feature>
<evidence type="ECO:0000259" key="7">
    <source>
        <dbReference type="PROSITE" id="PS50069"/>
    </source>
</evidence>
<evidence type="ECO:0000313" key="8">
    <source>
        <dbReference type="EMBL" id="CAE0498760.1"/>
    </source>
</evidence>
<dbReference type="Pfam" id="PF10557">
    <property type="entry name" value="Cullin_Nedd8"/>
    <property type="match status" value="1"/>
</dbReference>
<dbReference type="AlphaFoldDB" id="A0A7S3VP63"/>
<dbReference type="PANTHER" id="PTHR11932">
    <property type="entry name" value="CULLIN"/>
    <property type="match status" value="1"/>
</dbReference>
<evidence type="ECO:0000256" key="2">
    <source>
        <dbReference type="ARBA" id="ARBA00022786"/>
    </source>
</evidence>
<feature type="region of interest" description="Disordered" evidence="6">
    <location>
        <begin position="316"/>
        <end position="341"/>
    </location>
</feature>
<proteinExistence type="inferred from homology"/>
<evidence type="ECO:0000256" key="1">
    <source>
        <dbReference type="ARBA" id="ARBA00006019"/>
    </source>
</evidence>